<protein>
    <recommendedName>
        <fullName evidence="1">Inward rectifier potassium channel C-terminal domain-containing protein</fullName>
    </recommendedName>
</protein>
<name>A0A2G5SJW0_9PELO</name>
<dbReference type="Gene3D" id="2.60.40.1400">
    <property type="entry name" value="G protein-activated inward rectifier potassium channel 1"/>
    <property type="match status" value="1"/>
</dbReference>
<accession>A0A2G5SJW0</accession>
<evidence type="ECO:0000313" key="2">
    <source>
        <dbReference type="EMBL" id="PIC15193.1"/>
    </source>
</evidence>
<dbReference type="InterPro" id="IPR041647">
    <property type="entry name" value="IRK_C"/>
</dbReference>
<sequence length="208" mass="23508">MVAFSIPVVFSTPVDFSTPEIPIIRLPYDPHRSNADTRTFSTKVDETGNRAWILGFEKLVHYKKENGQYNIDFGKFHNVYSINTPTCSAAEIERLRTEGTFNESDYQMYPPSDNKLNLLDNDELSPVRDSMDLSNQVPQIQILRRDSDEDPDAGEESMELVDLGIHHKCSIRSQSPIINSTAHLLQPMHKNSCSVRRGSSTLNVSLHG</sequence>
<gene>
    <name evidence="2" type="primary">Cnig_chr_X.g22265</name>
    <name evidence="2" type="ORF">B9Z55_022265</name>
</gene>
<reference evidence="3" key="1">
    <citation type="submission" date="2017-10" db="EMBL/GenBank/DDBJ databases">
        <title>Rapid genome shrinkage in a self-fertile nematode reveals novel sperm competition proteins.</title>
        <authorList>
            <person name="Yin D."/>
            <person name="Schwarz E.M."/>
            <person name="Thomas C.G."/>
            <person name="Felde R.L."/>
            <person name="Korf I.F."/>
            <person name="Cutter A.D."/>
            <person name="Schartner C.M."/>
            <person name="Ralston E.J."/>
            <person name="Meyer B.J."/>
            <person name="Haag E.S."/>
        </authorList>
    </citation>
    <scope>NUCLEOTIDE SEQUENCE [LARGE SCALE GENOMIC DNA]</scope>
    <source>
        <strain evidence="3">JU1422</strain>
    </source>
</reference>
<dbReference type="InterPro" id="IPR013518">
    <property type="entry name" value="K_chnl_inward-rec_Kir_cyto"/>
</dbReference>
<feature type="domain" description="Inward rectifier potassium channel C-terminal" evidence="1">
    <location>
        <begin position="52"/>
        <end position="94"/>
    </location>
</feature>
<evidence type="ECO:0000259" key="1">
    <source>
        <dbReference type="Pfam" id="PF17655"/>
    </source>
</evidence>
<organism evidence="2 3">
    <name type="scientific">Caenorhabditis nigoni</name>
    <dbReference type="NCBI Taxonomy" id="1611254"/>
    <lineage>
        <taxon>Eukaryota</taxon>
        <taxon>Metazoa</taxon>
        <taxon>Ecdysozoa</taxon>
        <taxon>Nematoda</taxon>
        <taxon>Chromadorea</taxon>
        <taxon>Rhabditida</taxon>
        <taxon>Rhabditina</taxon>
        <taxon>Rhabditomorpha</taxon>
        <taxon>Rhabditoidea</taxon>
        <taxon>Rhabditidae</taxon>
        <taxon>Peloderinae</taxon>
        <taxon>Caenorhabditis</taxon>
    </lineage>
</organism>
<dbReference type="Pfam" id="PF17655">
    <property type="entry name" value="IRK_C"/>
    <property type="match status" value="1"/>
</dbReference>
<dbReference type="STRING" id="1611254.A0A2G5SJW0"/>
<dbReference type="Proteomes" id="UP000230233">
    <property type="component" value="Chromosome X"/>
</dbReference>
<dbReference type="EMBL" id="PDUG01000006">
    <property type="protein sequence ID" value="PIC15193.1"/>
    <property type="molecule type" value="Genomic_DNA"/>
</dbReference>
<comment type="caution">
    <text evidence="2">The sequence shown here is derived from an EMBL/GenBank/DDBJ whole genome shotgun (WGS) entry which is preliminary data.</text>
</comment>
<proteinExistence type="predicted"/>
<keyword evidence="3" id="KW-1185">Reference proteome</keyword>
<evidence type="ECO:0000313" key="3">
    <source>
        <dbReference type="Proteomes" id="UP000230233"/>
    </source>
</evidence>
<dbReference type="AlphaFoldDB" id="A0A2G5SJW0"/>
<dbReference type="OrthoDB" id="273257at2759"/>